<accession>A0A128A0Q0</accession>
<reference evidence="14" key="1">
    <citation type="submission" date="2015-10" db="EMBL/GenBank/DDBJ databases">
        <authorList>
            <person name="Lehtovirta-Morley L.E."/>
            <person name="Vieille C."/>
        </authorList>
    </citation>
    <scope>NUCLEOTIDE SEQUENCE [LARGE SCALE GENOMIC DNA]</scope>
</reference>
<evidence type="ECO:0000256" key="7">
    <source>
        <dbReference type="ARBA" id="ARBA00023004"/>
    </source>
</evidence>
<dbReference type="AlphaFoldDB" id="A0A128A0Q0"/>
<evidence type="ECO:0000256" key="2">
    <source>
        <dbReference type="ARBA" id="ARBA00022475"/>
    </source>
</evidence>
<dbReference type="Proteomes" id="UP000196239">
    <property type="component" value="Chromosome 1"/>
</dbReference>
<dbReference type="GO" id="GO:0046872">
    <property type="term" value="F:metal ion binding"/>
    <property type="evidence" value="ECO:0007669"/>
    <property type="project" value="UniProtKB-KW"/>
</dbReference>
<dbReference type="InterPro" id="IPR003780">
    <property type="entry name" value="COX15/CtaA_fam"/>
</dbReference>
<evidence type="ECO:0000256" key="6">
    <source>
        <dbReference type="ARBA" id="ARBA00023002"/>
    </source>
</evidence>
<name>A0A128A0Q0_9ARCH</name>
<sequence length="148" mass="15845">MYFKYLALASLVILYSLMFIGGYLQASGQGLTCPKWPLCPSGILPSPEFLTEWIHRFIAATTGALIVATAIGAWRTKGSHKKIKITATLAGVFAVSQIGLGAIVIDTKLHAVIVAIHNGVGILLFAMTLLTVLFAFRIARGQKIETSA</sequence>
<evidence type="ECO:0000256" key="10">
    <source>
        <dbReference type="ARBA" id="ARBA00023157"/>
    </source>
</evidence>
<evidence type="ECO:0000256" key="9">
    <source>
        <dbReference type="ARBA" id="ARBA00023136"/>
    </source>
</evidence>
<keyword evidence="7" id="KW-0408">Iron</keyword>
<keyword evidence="8" id="KW-0350">Heme biosynthesis</keyword>
<evidence type="ECO:0000256" key="3">
    <source>
        <dbReference type="ARBA" id="ARBA00022692"/>
    </source>
</evidence>
<protein>
    <recommendedName>
        <fullName evidence="15">Cytochrome oxidase assembly protein</fullName>
    </recommendedName>
</protein>
<organism evidence="13 14">
    <name type="scientific">Nitrosotalea devaniterrae</name>
    <dbReference type="NCBI Taxonomy" id="1078905"/>
    <lineage>
        <taxon>Archaea</taxon>
        <taxon>Nitrososphaerota</taxon>
        <taxon>Nitrososphaeria</taxon>
        <taxon>Nitrosotaleales</taxon>
        <taxon>Nitrosotaleaceae</taxon>
        <taxon>Nitrosotalea</taxon>
    </lineage>
</organism>
<feature type="transmembrane region" description="Helical" evidence="12">
    <location>
        <begin position="111"/>
        <end position="136"/>
    </location>
</feature>
<dbReference type="GO" id="GO:0016491">
    <property type="term" value="F:oxidoreductase activity"/>
    <property type="evidence" value="ECO:0007669"/>
    <property type="project" value="UniProtKB-KW"/>
</dbReference>
<dbReference type="EMBL" id="LN890280">
    <property type="protein sequence ID" value="CUR50929.1"/>
    <property type="molecule type" value="Genomic_DNA"/>
</dbReference>
<dbReference type="PANTHER" id="PTHR35457">
    <property type="entry name" value="HEME A SYNTHASE"/>
    <property type="match status" value="1"/>
</dbReference>
<dbReference type="GO" id="GO:0006784">
    <property type="term" value="P:heme A biosynthetic process"/>
    <property type="evidence" value="ECO:0007669"/>
    <property type="project" value="InterPro"/>
</dbReference>
<keyword evidence="9 12" id="KW-0472">Membrane</keyword>
<gene>
    <name evidence="13" type="ORF">NDEV_0164</name>
</gene>
<evidence type="ECO:0000256" key="5">
    <source>
        <dbReference type="ARBA" id="ARBA00022989"/>
    </source>
</evidence>
<keyword evidence="4" id="KW-0479">Metal-binding</keyword>
<keyword evidence="10" id="KW-1015">Disulfide bond</keyword>
<evidence type="ECO:0000256" key="4">
    <source>
        <dbReference type="ARBA" id="ARBA00022723"/>
    </source>
</evidence>
<evidence type="ECO:0000313" key="14">
    <source>
        <dbReference type="Proteomes" id="UP000196239"/>
    </source>
</evidence>
<feature type="transmembrane region" description="Helical" evidence="12">
    <location>
        <begin position="54"/>
        <end position="74"/>
    </location>
</feature>
<proteinExistence type="predicted"/>
<evidence type="ECO:0000313" key="13">
    <source>
        <dbReference type="EMBL" id="CUR50929.1"/>
    </source>
</evidence>
<dbReference type="PANTHER" id="PTHR35457:SF1">
    <property type="entry name" value="HEME A SYNTHASE"/>
    <property type="match status" value="1"/>
</dbReference>
<evidence type="ECO:0000256" key="8">
    <source>
        <dbReference type="ARBA" id="ARBA00023133"/>
    </source>
</evidence>
<dbReference type="InterPro" id="IPR050450">
    <property type="entry name" value="COX15/CtaA_HemeA_synthase"/>
</dbReference>
<keyword evidence="2" id="KW-1003">Cell membrane</keyword>
<keyword evidence="3 12" id="KW-0812">Transmembrane</keyword>
<dbReference type="Pfam" id="PF02628">
    <property type="entry name" value="COX15-CtaA"/>
    <property type="match status" value="1"/>
</dbReference>
<keyword evidence="14" id="KW-1185">Reference proteome</keyword>
<keyword evidence="5 12" id="KW-1133">Transmembrane helix</keyword>
<keyword evidence="6" id="KW-0560">Oxidoreductase</keyword>
<evidence type="ECO:0000256" key="12">
    <source>
        <dbReference type="SAM" id="Phobius"/>
    </source>
</evidence>
<evidence type="ECO:0008006" key="15">
    <source>
        <dbReference type="Google" id="ProtNLM"/>
    </source>
</evidence>
<comment type="pathway">
    <text evidence="11">Porphyrin-containing compound metabolism.</text>
</comment>
<dbReference type="KEGG" id="ndv:NDEV_0164"/>
<dbReference type="GO" id="GO:0016020">
    <property type="term" value="C:membrane"/>
    <property type="evidence" value="ECO:0007669"/>
    <property type="project" value="UniProtKB-SubCell"/>
</dbReference>
<evidence type="ECO:0000256" key="11">
    <source>
        <dbReference type="ARBA" id="ARBA00023444"/>
    </source>
</evidence>
<comment type="subcellular location">
    <subcellularLocation>
        <location evidence="1">Membrane</location>
        <topology evidence="1">Multi-pass membrane protein</topology>
    </subcellularLocation>
</comment>
<evidence type="ECO:0000256" key="1">
    <source>
        <dbReference type="ARBA" id="ARBA00004141"/>
    </source>
</evidence>
<feature type="transmembrane region" description="Helical" evidence="12">
    <location>
        <begin position="86"/>
        <end position="105"/>
    </location>
</feature>